<accession>A0A2S4K0T6</accession>
<reference evidence="9" key="1">
    <citation type="submission" date="2015-12" db="EMBL/GenBank/DDBJ databases">
        <authorList>
            <person name="Lodha T.D."/>
            <person name="Chintalapati S."/>
            <person name="Chintalapati V.R."/>
            <person name="Sravanthi T."/>
        </authorList>
    </citation>
    <scope>NUCLEOTIDE SEQUENCE [LARGE SCALE GENOMIC DNA]</scope>
    <source>
        <strain evidence="9">JC133</strain>
    </source>
</reference>
<dbReference type="HAMAP" id="MF_00365">
    <property type="entry name" value="RecF"/>
    <property type="match status" value="1"/>
</dbReference>
<evidence type="ECO:0000256" key="5">
    <source>
        <dbReference type="ARBA" id="ARBA00023125"/>
    </source>
</evidence>
<dbReference type="GO" id="GO:0005737">
    <property type="term" value="C:cytoplasm"/>
    <property type="evidence" value="ECO:0007669"/>
    <property type="project" value="UniProtKB-SubCell"/>
</dbReference>
<dbReference type="InterPro" id="IPR042174">
    <property type="entry name" value="RecF_2"/>
</dbReference>
<keyword evidence="6 7" id="KW-0227">DNA damage</keyword>
<evidence type="ECO:0000256" key="2">
    <source>
        <dbReference type="ARBA" id="ARBA00022705"/>
    </source>
</evidence>
<comment type="subcellular location">
    <subcellularLocation>
        <location evidence="6 7">Cytoplasm</location>
    </subcellularLocation>
</comment>
<name>A0A2S4K0T6_9SPIO</name>
<evidence type="ECO:0000256" key="4">
    <source>
        <dbReference type="ARBA" id="ARBA00022840"/>
    </source>
</evidence>
<dbReference type="GO" id="GO:0009432">
    <property type="term" value="P:SOS response"/>
    <property type="evidence" value="ECO:0007669"/>
    <property type="project" value="UniProtKB-UniRule"/>
</dbReference>
<dbReference type="GO" id="GO:0006302">
    <property type="term" value="P:double-strand break repair"/>
    <property type="evidence" value="ECO:0007669"/>
    <property type="project" value="TreeGrafter"/>
</dbReference>
<comment type="caution">
    <text evidence="8">The sequence shown here is derived from an EMBL/GenBank/DDBJ whole genome shotgun (WGS) entry which is preliminary data.</text>
</comment>
<evidence type="ECO:0000256" key="6">
    <source>
        <dbReference type="HAMAP-Rule" id="MF_00365"/>
    </source>
</evidence>
<keyword evidence="4 6" id="KW-0067">ATP-binding</keyword>
<dbReference type="EMBL" id="LPWH01000003">
    <property type="protein sequence ID" value="POR05366.1"/>
    <property type="molecule type" value="Genomic_DNA"/>
</dbReference>
<dbReference type="InterPro" id="IPR018078">
    <property type="entry name" value="DNA-binding_RecF_CS"/>
</dbReference>
<dbReference type="InterPro" id="IPR027417">
    <property type="entry name" value="P-loop_NTPase"/>
</dbReference>
<evidence type="ECO:0000313" key="9">
    <source>
        <dbReference type="Proteomes" id="UP000237350"/>
    </source>
</evidence>
<keyword evidence="6 7" id="KW-0742">SOS response</keyword>
<evidence type="ECO:0000313" key="8">
    <source>
        <dbReference type="EMBL" id="POR05366.1"/>
    </source>
</evidence>
<gene>
    <name evidence="6" type="primary">recF</name>
    <name evidence="8" type="ORF">AU468_01415</name>
</gene>
<dbReference type="PANTHER" id="PTHR32182:SF0">
    <property type="entry name" value="DNA REPLICATION AND REPAIR PROTEIN RECF"/>
    <property type="match status" value="1"/>
</dbReference>
<keyword evidence="2 6" id="KW-0235">DNA replication</keyword>
<proteinExistence type="inferred from homology"/>
<keyword evidence="3 6" id="KW-0547">Nucleotide-binding</keyword>
<dbReference type="InterPro" id="IPR001238">
    <property type="entry name" value="DNA-binding_RecF"/>
</dbReference>
<organism evidence="8 9">
    <name type="scientific">Alkalispirochaeta sphaeroplastigenens</name>
    <dbReference type="NCBI Taxonomy" id="1187066"/>
    <lineage>
        <taxon>Bacteria</taxon>
        <taxon>Pseudomonadati</taxon>
        <taxon>Spirochaetota</taxon>
        <taxon>Spirochaetia</taxon>
        <taxon>Spirochaetales</taxon>
        <taxon>Spirochaetaceae</taxon>
        <taxon>Alkalispirochaeta</taxon>
    </lineage>
</organism>
<evidence type="ECO:0000256" key="7">
    <source>
        <dbReference type="RuleBase" id="RU000578"/>
    </source>
</evidence>
<keyword evidence="6 7" id="KW-0234">DNA repair</keyword>
<dbReference type="NCBIfam" id="TIGR00611">
    <property type="entry name" value="recf"/>
    <property type="match status" value="1"/>
</dbReference>
<dbReference type="GO" id="GO:0006260">
    <property type="term" value="P:DNA replication"/>
    <property type="evidence" value="ECO:0007669"/>
    <property type="project" value="UniProtKB-UniRule"/>
</dbReference>
<dbReference type="AlphaFoldDB" id="A0A2S4K0T6"/>
<dbReference type="PROSITE" id="PS00618">
    <property type="entry name" value="RECF_2"/>
    <property type="match status" value="1"/>
</dbReference>
<evidence type="ECO:0000256" key="3">
    <source>
        <dbReference type="ARBA" id="ARBA00022741"/>
    </source>
</evidence>
<comment type="caution">
    <text evidence="6">Lacks conserved residue(s) required for the propagation of feature annotation.</text>
</comment>
<dbReference type="GO" id="GO:0000731">
    <property type="term" value="P:DNA synthesis involved in DNA repair"/>
    <property type="evidence" value="ECO:0007669"/>
    <property type="project" value="TreeGrafter"/>
</dbReference>
<dbReference type="GO" id="GO:0003697">
    <property type="term" value="F:single-stranded DNA binding"/>
    <property type="evidence" value="ECO:0007669"/>
    <property type="project" value="UniProtKB-UniRule"/>
</dbReference>
<comment type="similarity">
    <text evidence="6 7">Belongs to the RecF family.</text>
</comment>
<evidence type="ECO:0000256" key="1">
    <source>
        <dbReference type="ARBA" id="ARBA00022490"/>
    </source>
</evidence>
<dbReference type="PANTHER" id="PTHR32182">
    <property type="entry name" value="DNA REPLICATION AND REPAIR PROTEIN RECF"/>
    <property type="match status" value="1"/>
</dbReference>
<dbReference type="SUPFAM" id="SSF52540">
    <property type="entry name" value="P-loop containing nucleoside triphosphate hydrolases"/>
    <property type="match status" value="1"/>
</dbReference>
<keyword evidence="9" id="KW-1185">Reference proteome</keyword>
<comment type="function">
    <text evidence="6 7">The RecF protein is involved in DNA metabolism; it is required for DNA replication and normal SOS inducibility. RecF binds preferentially to single-stranded, linear DNA. It also seems to bind ATP.</text>
</comment>
<dbReference type="GO" id="GO:0005524">
    <property type="term" value="F:ATP binding"/>
    <property type="evidence" value="ECO:0007669"/>
    <property type="project" value="UniProtKB-UniRule"/>
</dbReference>
<dbReference type="Proteomes" id="UP000237350">
    <property type="component" value="Unassembled WGS sequence"/>
</dbReference>
<keyword evidence="1 6" id="KW-0963">Cytoplasm</keyword>
<protein>
    <recommendedName>
        <fullName evidence="6 7">DNA replication and repair protein RecF</fullName>
    </recommendedName>
</protein>
<dbReference type="Gene3D" id="1.20.1050.90">
    <property type="entry name" value="RecF/RecN/SMC, N-terminal domain"/>
    <property type="match status" value="1"/>
</dbReference>
<sequence length="292" mass="34655">MSLGGSFTSREDRFRIEVRYEEQRKTICRDGKAIQDRRDMVSLIPTVLFRHDDMVFVNGSPEKQRWFIDQTLSMNYPLYIDDLRRYRKILKNRNQLLKDQKYDIIPVYNHHLAEAGLSLQRRRSEVLRSFNDVFSQEFRYIADLPEDLTLEYQESWTGCETTEAVLACLEKNQYRERALRTTTSGPHRDKFLFRYGSRDFLSLASTGQIRLVSLILRVAQAKFFLKETGRKPLLLLDDVLLELDPLRRERFVSRLPPAEQRLFTFLPGNSLQDYRTDETMVYTIADGRFQRE</sequence>
<keyword evidence="5 6" id="KW-0238">DNA-binding</keyword>